<keyword evidence="3" id="KW-1185">Reference proteome</keyword>
<evidence type="ECO:0000313" key="3">
    <source>
        <dbReference type="Proteomes" id="UP000188181"/>
    </source>
</evidence>
<feature type="transmembrane region" description="Helical" evidence="1">
    <location>
        <begin position="14"/>
        <end position="39"/>
    </location>
</feature>
<dbReference type="RefSeq" id="WP_146682445.1">
    <property type="nucleotide sequence ID" value="NZ_CP019646.1"/>
</dbReference>
<dbReference type="PANTHER" id="PTHR38468">
    <property type="entry name" value="SLL0939 PROTEIN"/>
    <property type="match status" value="1"/>
</dbReference>
<dbReference type="STRING" id="1851148.SMSP2_00500"/>
<proteinExistence type="predicted"/>
<reference evidence="3" key="1">
    <citation type="submission" date="2017-02" db="EMBL/GenBank/DDBJ databases">
        <title>Comparative genomics and description of representatives of a novel lineage of planctomycetes thriving in anoxic sediments.</title>
        <authorList>
            <person name="Spring S."/>
            <person name="Bunk B."/>
            <person name="Sproer C."/>
        </authorList>
    </citation>
    <scope>NUCLEOTIDE SEQUENCE [LARGE SCALE GENOMIC DNA]</scope>
    <source>
        <strain evidence="3">SM-Chi-D1</strain>
    </source>
</reference>
<dbReference type="EMBL" id="CP019646">
    <property type="protein sequence ID" value="AQQ70158.1"/>
    <property type="molecule type" value="Genomic_DNA"/>
</dbReference>
<dbReference type="KEGG" id="pbas:SMSP2_00500"/>
<sequence length="119" mass="13112">MELLADWIQKLNSIIVILCQFLAMVVLFIGIMKALKIYLKDVLSPGRSSGSVKASRMELGHSFSLALGFLIGASILKTTLAPNWTDIGQLAAIITIRTVLNYFLLQDIAQQTESQQSRS</sequence>
<dbReference type="OrthoDB" id="9812897at2"/>
<evidence type="ECO:0000313" key="2">
    <source>
        <dbReference type="EMBL" id="AQQ70158.1"/>
    </source>
</evidence>
<keyword evidence="1" id="KW-0472">Membrane</keyword>
<organism evidence="2 3">
    <name type="scientific">Limihaloglobus sulfuriphilus</name>
    <dbReference type="NCBI Taxonomy" id="1851148"/>
    <lineage>
        <taxon>Bacteria</taxon>
        <taxon>Pseudomonadati</taxon>
        <taxon>Planctomycetota</taxon>
        <taxon>Phycisphaerae</taxon>
        <taxon>Sedimentisphaerales</taxon>
        <taxon>Sedimentisphaeraceae</taxon>
        <taxon>Limihaloglobus</taxon>
    </lineage>
</organism>
<dbReference type="Proteomes" id="UP000188181">
    <property type="component" value="Chromosome"/>
</dbReference>
<keyword evidence="1" id="KW-1133">Transmembrane helix</keyword>
<evidence type="ECO:0008006" key="4">
    <source>
        <dbReference type="Google" id="ProtNLM"/>
    </source>
</evidence>
<dbReference type="Pfam" id="PF07784">
    <property type="entry name" value="DUF1622"/>
    <property type="match status" value="1"/>
</dbReference>
<dbReference type="PANTHER" id="PTHR38468:SF1">
    <property type="entry name" value="SLL0939 PROTEIN"/>
    <property type="match status" value="1"/>
</dbReference>
<evidence type="ECO:0000256" key="1">
    <source>
        <dbReference type="SAM" id="Phobius"/>
    </source>
</evidence>
<dbReference type="InterPro" id="IPR012427">
    <property type="entry name" value="DUF1622"/>
</dbReference>
<name>A0A1Q2MC87_9BACT</name>
<keyword evidence="1" id="KW-0812">Transmembrane</keyword>
<feature type="transmembrane region" description="Helical" evidence="1">
    <location>
        <begin position="59"/>
        <end position="81"/>
    </location>
</feature>
<accession>A0A1Q2MC87</accession>
<gene>
    <name evidence="2" type="ORF">SMSP2_00500</name>
</gene>
<dbReference type="AlphaFoldDB" id="A0A1Q2MC87"/>
<protein>
    <recommendedName>
        <fullName evidence="4">DUF1622 domain-containing protein</fullName>
    </recommendedName>
</protein>